<dbReference type="Gene3D" id="3.40.640.10">
    <property type="entry name" value="Type I PLP-dependent aspartate aminotransferase-like (Major domain)"/>
    <property type="match status" value="1"/>
</dbReference>
<reference evidence="7 8" key="1">
    <citation type="submission" date="2020-04" db="EMBL/GenBank/DDBJ databases">
        <title>Pseudoalteromonas caenipelagi sp. nov., isolated from a tidal flat.</title>
        <authorList>
            <person name="Park S."/>
            <person name="Yoon J.-H."/>
        </authorList>
    </citation>
    <scope>NUCLEOTIDE SEQUENCE [LARGE SCALE GENOMIC DNA]</scope>
    <source>
        <strain evidence="7 8">JBTF-M23</strain>
    </source>
</reference>
<evidence type="ECO:0000256" key="2">
    <source>
        <dbReference type="ARBA" id="ARBA00007441"/>
    </source>
</evidence>
<evidence type="ECO:0000256" key="5">
    <source>
        <dbReference type="ARBA" id="ARBA00022898"/>
    </source>
</evidence>
<keyword evidence="5" id="KW-0663">Pyridoxal phosphate</keyword>
<dbReference type="InterPro" id="IPR015424">
    <property type="entry name" value="PyrdxlP-dep_Trfase"/>
</dbReference>
<keyword evidence="4 7" id="KW-0808">Transferase</keyword>
<evidence type="ECO:0000259" key="6">
    <source>
        <dbReference type="Pfam" id="PF00155"/>
    </source>
</evidence>
<dbReference type="Gene3D" id="3.90.1150.100">
    <property type="match status" value="1"/>
</dbReference>
<proteinExistence type="inferred from homology"/>
<gene>
    <name evidence="7" type="ORF">HG263_10805</name>
</gene>
<dbReference type="RefSeq" id="WP_171626079.1">
    <property type="nucleotide sequence ID" value="NZ_JABBPG010000003.1"/>
</dbReference>
<sequence length="434" mass="48546">MSLINEISLFDNNVDELRKHVNKVMADFNFDESNFNIEEFWQATDALEAQGKIALTRMDFGIPGIEPPSDCVNQHIATINDSVYTKLYPPFKGIASLREELCEFLNSRICTRFFSDDVFVTCGATQALFVALSAAHQLRPEKSKVLFLTPTYPPMIEQCRILGLEPECLELDKRFDKELVASIEHVLKQQDVSAICWASPNNPSWRQLNSAELQGIADLCNLYGVTPIEDVTYLGMHENAMKKALFPSIAGVCNEYFLVLSSSKMLSYAGERVGFLVGSKQLLDNPLAKGELDVRAKCGSLIFNITGGAPHSAQFGISNVLKSINQGDWDLEKSLSVYRDRAKRLKDILTNNGFSLVYQSNSAQQQYGFYVCFSHPKFSGIQLAKELLFYGVAVLPLTTFYSECTKGVRACIGRVDDQALDILEHKLSAFAKRY</sequence>
<name>A0A849VCB8_9GAMM</name>
<dbReference type="GO" id="GO:0030170">
    <property type="term" value="F:pyridoxal phosphate binding"/>
    <property type="evidence" value="ECO:0007669"/>
    <property type="project" value="InterPro"/>
</dbReference>
<dbReference type="SUPFAM" id="SSF53383">
    <property type="entry name" value="PLP-dependent transferases"/>
    <property type="match status" value="1"/>
</dbReference>
<dbReference type="Pfam" id="PF00155">
    <property type="entry name" value="Aminotran_1_2"/>
    <property type="match status" value="1"/>
</dbReference>
<keyword evidence="8" id="KW-1185">Reference proteome</keyword>
<protein>
    <submittedName>
        <fullName evidence="7">Pyridoxal phosphate-dependent aminotransferase</fullName>
    </submittedName>
</protein>
<dbReference type="Proteomes" id="UP000586305">
    <property type="component" value="Unassembled WGS sequence"/>
</dbReference>
<dbReference type="InterPro" id="IPR004839">
    <property type="entry name" value="Aminotransferase_I/II_large"/>
</dbReference>
<feature type="domain" description="Aminotransferase class I/classII large" evidence="6">
    <location>
        <begin position="70"/>
        <end position="423"/>
    </location>
</feature>
<comment type="cofactor">
    <cofactor evidence="1">
        <name>pyridoxal 5'-phosphate</name>
        <dbReference type="ChEBI" id="CHEBI:597326"/>
    </cofactor>
</comment>
<comment type="caution">
    <text evidence="7">The sequence shown here is derived from an EMBL/GenBank/DDBJ whole genome shotgun (WGS) entry which is preliminary data.</text>
</comment>
<dbReference type="GO" id="GO:0008483">
    <property type="term" value="F:transaminase activity"/>
    <property type="evidence" value="ECO:0007669"/>
    <property type="project" value="UniProtKB-KW"/>
</dbReference>
<dbReference type="GO" id="GO:0006520">
    <property type="term" value="P:amino acid metabolic process"/>
    <property type="evidence" value="ECO:0007669"/>
    <property type="project" value="InterPro"/>
</dbReference>
<dbReference type="PANTHER" id="PTHR46383:SF1">
    <property type="entry name" value="ASPARTATE AMINOTRANSFERASE"/>
    <property type="match status" value="1"/>
</dbReference>
<evidence type="ECO:0000256" key="1">
    <source>
        <dbReference type="ARBA" id="ARBA00001933"/>
    </source>
</evidence>
<dbReference type="CDD" id="cd00609">
    <property type="entry name" value="AAT_like"/>
    <property type="match status" value="1"/>
</dbReference>
<evidence type="ECO:0000313" key="7">
    <source>
        <dbReference type="EMBL" id="NOU51022.1"/>
    </source>
</evidence>
<dbReference type="InterPro" id="IPR050596">
    <property type="entry name" value="AspAT/PAT-like"/>
</dbReference>
<organism evidence="7 8">
    <name type="scientific">Pseudoalteromonas caenipelagi</name>
    <dbReference type="NCBI Taxonomy" id="2726988"/>
    <lineage>
        <taxon>Bacteria</taxon>
        <taxon>Pseudomonadati</taxon>
        <taxon>Pseudomonadota</taxon>
        <taxon>Gammaproteobacteria</taxon>
        <taxon>Alteromonadales</taxon>
        <taxon>Pseudoalteromonadaceae</taxon>
        <taxon>Pseudoalteromonas</taxon>
    </lineage>
</organism>
<accession>A0A849VCB8</accession>
<evidence type="ECO:0000256" key="4">
    <source>
        <dbReference type="ARBA" id="ARBA00022679"/>
    </source>
</evidence>
<evidence type="ECO:0000256" key="3">
    <source>
        <dbReference type="ARBA" id="ARBA00022576"/>
    </source>
</evidence>
<dbReference type="AlphaFoldDB" id="A0A849VCB8"/>
<dbReference type="EMBL" id="JABBPG010000003">
    <property type="protein sequence ID" value="NOU51022.1"/>
    <property type="molecule type" value="Genomic_DNA"/>
</dbReference>
<comment type="similarity">
    <text evidence="2">Belongs to the class-I pyridoxal-phosphate-dependent aminotransferase family.</text>
</comment>
<keyword evidence="3 7" id="KW-0032">Aminotransferase</keyword>
<evidence type="ECO:0000313" key="8">
    <source>
        <dbReference type="Proteomes" id="UP000586305"/>
    </source>
</evidence>
<dbReference type="PANTHER" id="PTHR46383">
    <property type="entry name" value="ASPARTATE AMINOTRANSFERASE"/>
    <property type="match status" value="1"/>
</dbReference>
<dbReference type="InterPro" id="IPR015421">
    <property type="entry name" value="PyrdxlP-dep_Trfase_major"/>
</dbReference>